<dbReference type="OrthoDB" id="3747906at2759"/>
<evidence type="ECO:0000313" key="3">
    <source>
        <dbReference type="Proteomes" id="UP000800038"/>
    </source>
</evidence>
<feature type="compositionally biased region" description="Polar residues" evidence="1">
    <location>
        <begin position="10"/>
        <end position="29"/>
    </location>
</feature>
<feature type="region of interest" description="Disordered" evidence="1">
    <location>
        <begin position="1"/>
        <end position="33"/>
    </location>
</feature>
<evidence type="ECO:0000313" key="2">
    <source>
        <dbReference type="EMBL" id="KAF1942689.1"/>
    </source>
</evidence>
<keyword evidence="3" id="KW-1185">Reference proteome</keyword>
<feature type="compositionally biased region" description="Acidic residues" evidence="1">
    <location>
        <begin position="49"/>
        <end position="59"/>
    </location>
</feature>
<gene>
    <name evidence="2" type="ORF">EJ02DRAFT_454005</name>
</gene>
<organism evidence="2 3">
    <name type="scientific">Clathrospora elynae</name>
    <dbReference type="NCBI Taxonomy" id="706981"/>
    <lineage>
        <taxon>Eukaryota</taxon>
        <taxon>Fungi</taxon>
        <taxon>Dikarya</taxon>
        <taxon>Ascomycota</taxon>
        <taxon>Pezizomycotina</taxon>
        <taxon>Dothideomycetes</taxon>
        <taxon>Pleosporomycetidae</taxon>
        <taxon>Pleosporales</taxon>
        <taxon>Diademaceae</taxon>
        <taxon>Clathrospora</taxon>
    </lineage>
</organism>
<dbReference type="EMBL" id="ML976032">
    <property type="protein sequence ID" value="KAF1942689.1"/>
    <property type="molecule type" value="Genomic_DNA"/>
</dbReference>
<accession>A0A6A5SSW7</accession>
<evidence type="ECO:0000256" key="1">
    <source>
        <dbReference type="SAM" id="MobiDB-lite"/>
    </source>
</evidence>
<reference evidence="2" key="1">
    <citation type="journal article" date="2020" name="Stud. Mycol.">
        <title>101 Dothideomycetes genomes: a test case for predicting lifestyles and emergence of pathogens.</title>
        <authorList>
            <person name="Haridas S."/>
            <person name="Albert R."/>
            <person name="Binder M."/>
            <person name="Bloem J."/>
            <person name="Labutti K."/>
            <person name="Salamov A."/>
            <person name="Andreopoulos B."/>
            <person name="Baker S."/>
            <person name="Barry K."/>
            <person name="Bills G."/>
            <person name="Bluhm B."/>
            <person name="Cannon C."/>
            <person name="Castanera R."/>
            <person name="Culley D."/>
            <person name="Daum C."/>
            <person name="Ezra D."/>
            <person name="Gonzalez J."/>
            <person name="Henrissat B."/>
            <person name="Kuo A."/>
            <person name="Liang C."/>
            <person name="Lipzen A."/>
            <person name="Lutzoni F."/>
            <person name="Magnuson J."/>
            <person name="Mondo S."/>
            <person name="Nolan M."/>
            <person name="Ohm R."/>
            <person name="Pangilinan J."/>
            <person name="Park H.-J."/>
            <person name="Ramirez L."/>
            <person name="Alfaro M."/>
            <person name="Sun H."/>
            <person name="Tritt A."/>
            <person name="Yoshinaga Y."/>
            <person name="Zwiers L.-H."/>
            <person name="Turgeon B."/>
            <person name="Goodwin S."/>
            <person name="Spatafora J."/>
            <person name="Crous P."/>
            <person name="Grigoriev I."/>
        </authorList>
    </citation>
    <scope>NUCLEOTIDE SEQUENCE</scope>
    <source>
        <strain evidence="2">CBS 161.51</strain>
    </source>
</reference>
<name>A0A6A5SSW7_9PLEO</name>
<dbReference type="Proteomes" id="UP000800038">
    <property type="component" value="Unassembled WGS sequence"/>
</dbReference>
<sequence length="118" mass="13303">MAPPRAVKKSSLTTISQTTSRQGPQQSRRQVVEEVEEVDDFYDANSMDLDSENEVEAEPEASQSAANGQLEHLMAKMVDDQRKRYASKKKGVGEAYNRNCMTAQESINTLFDYHEQEA</sequence>
<feature type="region of interest" description="Disordered" evidence="1">
    <location>
        <begin position="48"/>
        <end position="67"/>
    </location>
</feature>
<protein>
    <submittedName>
        <fullName evidence="2">Uncharacterized protein</fullName>
    </submittedName>
</protein>
<proteinExistence type="predicted"/>
<dbReference type="AlphaFoldDB" id="A0A6A5SSW7"/>